<dbReference type="EMBL" id="JACGWZ010000001">
    <property type="protein sequence ID" value="MBA8823019.1"/>
    <property type="molecule type" value="Genomic_DNA"/>
</dbReference>
<keyword evidence="9" id="KW-1185">Reference proteome</keyword>
<keyword evidence="5 7" id="KW-0408">Iron</keyword>
<dbReference type="AlphaFoldDB" id="A0A839DQK4"/>
<evidence type="ECO:0000256" key="2">
    <source>
        <dbReference type="ARBA" id="ARBA00022617"/>
    </source>
</evidence>
<dbReference type="CDD" id="cd11033">
    <property type="entry name" value="CYP142-like"/>
    <property type="match status" value="1"/>
</dbReference>
<sequence>MTEALIDVFDPRHYARGIPHEGFRRLREHDPVSWQEEPAVGVWPAGTGFWAVTRYDDVVRVLKSHAEFSSWVGATQIRDPDPADLPFIRRMMLNLDPPEHGKLRRIVSRAFTPRRIERFRSNVATRARRLVDAVIERGECDLPTEVTDDFPLLNLADLLGVPESDRSMLLEWTNRVIGYQDPEHSATELDSDGEPVNPRSPAMLADMFGYARQLAEYKRRVPDDDVMTALATAEVDGRKLTEAELEMFFFLLSVAGNDTVRSALPGGMLAFAEHPEQHRLLLREPELLDTAIEETLRYHPPVLTFRRTAAVDTELAGQPIGAGDKVVVFHCSAHFDEDRFAEPRRFDIRRRPNEHVAFGNGPHVCLGAHFARLQLRAFHSEALWRMTDLRTTGPVQRLVSNFIHGIKHLPVRFTPGPRLTTG</sequence>
<keyword evidence="3 7" id="KW-0479">Metal-binding</keyword>
<dbReference type="RefSeq" id="WP_182542413.1">
    <property type="nucleotide sequence ID" value="NZ_JACGWZ010000001.1"/>
</dbReference>
<dbReference type="GO" id="GO:0006707">
    <property type="term" value="P:cholesterol catabolic process"/>
    <property type="evidence" value="ECO:0007669"/>
    <property type="project" value="TreeGrafter"/>
</dbReference>
<evidence type="ECO:0000256" key="4">
    <source>
        <dbReference type="ARBA" id="ARBA00023002"/>
    </source>
</evidence>
<dbReference type="Proteomes" id="UP000569329">
    <property type="component" value="Unassembled WGS sequence"/>
</dbReference>
<dbReference type="GO" id="GO:0008395">
    <property type="term" value="F:steroid hydroxylase activity"/>
    <property type="evidence" value="ECO:0007669"/>
    <property type="project" value="TreeGrafter"/>
</dbReference>
<evidence type="ECO:0000256" key="5">
    <source>
        <dbReference type="ARBA" id="ARBA00023004"/>
    </source>
</evidence>
<dbReference type="Gene3D" id="1.10.630.10">
    <property type="entry name" value="Cytochrome P450"/>
    <property type="match status" value="1"/>
</dbReference>
<evidence type="ECO:0000313" key="9">
    <source>
        <dbReference type="Proteomes" id="UP000569329"/>
    </source>
</evidence>
<dbReference type="PANTHER" id="PTHR46696">
    <property type="entry name" value="P450, PUTATIVE (EUROFUNG)-RELATED"/>
    <property type="match status" value="1"/>
</dbReference>
<evidence type="ECO:0000256" key="6">
    <source>
        <dbReference type="ARBA" id="ARBA00023033"/>
    </source>
</evidence>
<dbReference type="InterPro" id="IPR001128">
    <property type="entry name" value="Cyt_P450"/>
</dbReference>
<evidence type="ECO:0000256" key="7">
    <source>
        <dbReference type="RuleBase" id="RU000461"/>
    </source>
</evidence>
<evidence type="ECO:0000256" key="3">
    <source>
        <dbReference type="ARBA" id="ARBA00022723"/>
    </source>
</evidence>
<protein>
    <submittedName>
        <fullName evidence="8">Cytochrome P450</fullName>
    </submittedName>
</protein>
<dbReference type="GO" id="GO:0005506">
    <property type="term" value="F:iron ion binding"/>
    <property type="evidence" value="ECO:0007669"/>
    <property type="project" value="InterPro"/>
</dbReference>
<accession>A0A839DQK4</accession>
<gene>
    <name evidence="8" type="ORF">FHX42_000348</name>
</gene>
<dbReference type="PANTHER" id="PTHR46696:SF4">
    <property type="entry name" value="BIOTIN BIOSYNTHESIS CYTOCHROME P450"/>
    <property type="match status" value="1"/>
</dbReference>
<proteinExistence type="inferred from homology"/>
<evidence type="ECO:0000256" key="1">
    <source>
        <dbReference type="ARBA" id="ARBA00010617"/>
    </source>
</evidence>
<dbReference type="InterPro" id="IPR036396">
    <property type="entry name" value="Cyt_P450_sf"/>
</dbReference>
<dbReference type="SUPFAM" id="SSF48264">
    <property type="entry name" value="Cytochrome P450"/>
    <property type="match status" value="1"/>
</dbReference>
<dbReference type="Pfam" id="PF00067">
    <property type="entry name" value="p450"/>
    <property type="match status" value="1"/>
</dbReference>
<dbReference type="FunFam" id="1.10.630.10:FF:000018">
    <property type="entry name" value="Cytochrome P450 monooxygenase"/>
    <property type="match status" value="1"/>
</dbReference>
<keyword evidence="2 7" id="KW-0349">Heme</keyword>
<evidence type="ECO:0000313" key="8">
    <source>
        <dbReference type="EMBL" id="MBA8823019.1"/>
    </source>
</evidence>
<reference evidence="8 9" key="1">
    <citation type="submission" date="2020-07" db="EMBL/GenBank/DDBJ databases">
        <title>Sequencing the genomes of 1000 actinobacteria strains.</title>
        <authorList>
            <person name="Klenk H.-P."/>
        </authorList>
    </citation>
    <scope>NUCLEOTIDE SEQUENCE [LARGE SCALE GENOMIC DNA]</scope>
    <source>
        <strain evidence="8 9">DSM 45975</strain>
    </source>
</reference>
<comment type="caution">
    <text evidence="8">The sequence shown here is derived from an EMBL/GenBank/DDBJ whole genome shotgun (WGS) entry which is preliminary data.</text>
</comment>
<dbReference type="PROSITE" id="PS00086">
    <property type="entry name" value="CYTOCHROME_P450"/>
    <property type="match status" value="1"/>
</dbReference>
<dbReference type="InterPro" id="IPR002397">
    <property type="entry name" value="Cyt_P450_B"/>
</dbReference>
<dbReference type="PRINTS" id="PR00385">
    <property type="entry name" value="P450"/>
</dbReference>
<comment type="similarity">
    <text evidence="1 7">Belongs to the cytochrome P450 family.</text>
</comment>
<keyword evidence="6 7" id="KW-0503">Monooxygenase</keyword>
<dbReference type="GO" id="GO:0036199">
    <property type="term" value="F:cholest-4-en-3-one 26-monooxygenase activity"/>
    <property type="evidence" value="ECO:0007669"/>
    <property type="project" value="TreeGrafter"/>
</dbReference>
<dbReference type="GO" id="GO:0020037">
    <property type="term" value="F:heme binding"/>
    <property type="evidence" value="ECO:0007669"/>
    <property type="project" value="InterPro"/>
</dbReference>
<dbReference type="PRINTS" id="PR00359">
    <property type="entry name" value="BP450"/>
</dbReference>
<organism evidence="8 9">
    <name type="scientific">Halosaccharopolyspora lacisalsi</name>
    <dbReference type="NCBI Taxonomy" id="1000566"/>
    <lineage>
        <taxon>Bacteria</taxon>
        <taxon>Bacillati</taxon>
        <taxon>Actinomycetota</taxon>
        <taxon>Actinomycetes</taxon>
        <taxon>Pseudonocardiales</taxon>
        <taxon>Pseudonocardiaceae</taxon>
        <taxon>Halosaccharopolyspora</taxon>
    </lineage>
</organism>
<dbReference type="InterPro" id="IPR017972">
    <property type="entry name" value="Cyt_P450_CS"/>
</dbReference>
<name>A0A839DQK4_9PSEU</name>
<keyword evidence="4 7" id="KW-0560">Oxidoreductase</keyword>